<dbReference type="EMBL" id="HE797175">
    <property type="protein sequence ID" value="CCM04970.1"/>
    <property type="molecule type" value="Genomic_DNA"/>
</dbReference>
<name>J4GUG4_9APHY</name>
<proteinExistence type="inferred from homology"/>
<keyword evidence="3" id="KW-0812">Transmembrane</keyword>
<dbReference type="PANTHER" id="PTHR44196:SF1">
    <property type="entry name" value="DEHYDROGENASE_REDUCTASE SDR FAMILY MEMBER 7B"/>
    <property type="match status" value="1"/>
</dbReference>
<dbReference type="STRING" id="599839.J4GUG4"/>
<dbReference type="GO" id="GO:0016491">
    <property type="term" value="F:oxidoreductase activity"/>
    <property type="evidence" value="ECO:0007669"/>
    <property type="project" value="UniProtKB-KW"/>
</dbReference>
<keyword evidence="5" id="KW-1185">Reference proteome</keyword>
<evidence type="ECO:0000313" key="4">
    <source>
        <dbReference type="EMBL" id="CCM04970.1"/>
    </source>
</evidence>
<dbReference type="AlphaFoldDB" id="J4GUG4"/>
<dbReference type="GO" id="GO:0016020">
    <property type="term" value="C:membrane"/>
    <property type="evidence" value="ECO:0007669"/>
    <property type="project" value="TreeGrafter"/>
</dbReference>
<comment type="similarity">
    <text evidence="1">Belongs to the short-chain dehydrogenases/reductases (SDR) family.</text>
</comment>
<dbReference type="OrthoDB" id="37659at2759"/>
<evidence type="ECO:0000256" key="3">
    <source>
        <dbReference type="SAM" id="Phobius"/>
    </source>
</evidence>
<dbReference type="Gene3D" id="3.40.50.720">
    <property type="entry name" value="NAD(P)-binding Rossmann-like Domain"/>
    <property type="match status" value="1"/>
</dbReference>
<gene>
    <name evidence="4" type="ORF">FIBRA_07168</name>
</gene>
<organism evidence="4 5">
    <name type="scientific">Fibroporia radiculosa</name>
    <dbReference type="NCBI Taxonomy" id="599839"/>
    <lineage>
        <taxon>Eukaryota</taxon>
        <taxon>Fungi</taxon>
        <taxon>Dikarya</taxon>
        <taxon>Basidiomycota</taxon>
        <taxon>Agaricomycotina</taxon>
        <taxon>Agaricomycetes</taxon>
        <taxon>Polyporales</taxon>
        <taxon>Fibroporiaceae</taxon>
        <taxon>Fibroporia</taxon>
    </lineage>
</organism>
<feature type="transmembrane region" description="Helical" evidence="3">
    <location>
        <begin position="15"/>
        <end position="36"/>
    </location>
</feature>
<dbReference type="InParanoid" id="J4GUG4"/>
<accession>J4GUG4</accession>
<evidence type="ECO:0008006" key="6">
    <source>
        <dbReference type="Google" id="ProtNLM"/>
    </source>
</evidence>
<keyword evidence="2" id="KW-0560">Oxidoreductase</keyword>
<dbReference type="GeneID" id="24099881"/>
<sequence length="337" mass="37111">MLAAMLGVVSSLSKLRLISTLFALSLPVFLVSRHLLRIQRRVKQVPRTYERVLILGGSSGIGRALAHEYAARGARVCITARREEELRKVVEECNALPIVPNSKDEARIFSVVTDFTNVEDMVHLRTAVEDEWQGVDTLIICAGVSALRPLMEVAGLERDGRIFTPSQATLEGIQKTVDIADKAAKVNYMGPLISAVTFIPLLQRSSLAPSVLLISTMAALVPAPTRSLYASTKAASLLLFQALAIEHPLIRFSFAIPATVKGNFRASAVDGGIPREYDPNEIGITPKDVARRCARAIDAGEKYVFMPYLYSKFGHWAYWLAPTFVEWRAGLKYHFAA</sequence>
<dbReference type="Proteomes" id="UP000006352">
    <property type="component" value="Unassembled WGS sequence"/>
</dbReference>
<dbReference type="HOGENOM" id="CLU_056799_1_0_1"/>
<evidence type="ECO:0000256" key="1">
    <source>
        <dbReference type="ARBA" id="ARBA00006484"/>
    </source>
</evidence>
<dbReference type="PANTHER" id="PTHR44196">
    <property type="entry name" value="DEHYDROGENASE/REDUCTASE SDR FAMILY MEMBER 7B"/>
    <property type="match status" value="1"/>
</dbReference>
<evidence type="ECO:0000313" key="5">
    <source>
        <dbReference type="Proteomes" id="UP000006352"/>
    </source>
</evidence>
<keyword evidence="3" id="KW-1133">Transmembrane helix</keyword>
<reference evidence="4 5" key="1">
    <citation type="journal article" date="2012" name="Appl. Environ. Microbiol.">
        <title>Short-read sequencing for genomic analysis of the brown rot fungus Fibroporia radiculosa.</title>
        <authorList>
            <person name="Tang J.D."/>
            <person name="Perkins A.D."/>
            <person name="Sonstegard T.S."/>
            <person name="Schroeder S.G."/>
            <person name="Burgess S.C."/>
            <person name="Diehl S.V."/>
        </authorList>
    </citation>
    <scope>NUCLEOTIDE SEQUENCE [LARGE SCALE GENOMIC DNA]</scope>
    <source>
        <strain evidence="4 5">TFFH 294</strain>
    </source>
</reference>
<keyword evidence="3" id="KW-0472">Membrane</keyword>
<dbReference type="InterPro" id="IPR036291">
    <property type="entry name" value="NAD(P)-bd_dom_sf"/>
</dbReference>
<dbReference type="RefSeq" id="XP_012184253.1">
    <property type="nucleotide sequence ID" value="XM_012328863.1"/>
</dbReference>
<evidence type="ECO:0000256" key="2">
    <source>
        <dbReference type="ARBA" id="ARBA00023002"/>
    </source>
</evidence>
<dbReference type="Pfam" id="PF00106">
    <property type="entry name" value="adh_short"/>
    <property type="match status" value="1"/>
</dbReference>
<dbReference type="PRINTS" id="PR00081">
    <property type="entry name" value="GDHRDH"/>
</dbReference>
<dbReference type="SUPFAM" id="SSF51735">
    <property type="entry name" value="NAD(P)-binding Rossmann-fold domains"/>
    <property type="match status" value="1"/>
</dbReference>
<dbReference type="InterPro" id="IPR002347">
    <property type="entry name" value="SDR_fam"/>
</dbReference>
<protein>
    <recommendedName>
        <fullName evidence="6">NAD(P)-binding protein</fullName>
    </recommendedName>
</protein>